<comment type="caution">
    <text evidence="2">The sequence shown here is derived from an EMBL/GenBank/DDBJ whole genome shotgun (WGS) entry which is preliminary data.</text>
</comment>
<dbReference type="Proteomes" id="UP001255856">
    <property type="component" value="Unassembled WGS sequence"/>
</dbReference>
<feature type="compositionally biased region" description="Acidic residues" evidence="1">
    <location>
        <begin position="220"/>
        <end position="230"/>
    </location>
</feature>
<proteinExistence type="predicted"/>
<sequence length="230" mass="25146">MARAAFADGPPKASPRRADIPLIKCALCERLATKAWRSGRALLKTSTPAKRVDELAVVELIEKLGTPWRPEGEWLTQLDIVREGKALALVDKEQVGECNTTCKTLAAAAEDILGSHDTDIAEMIYVGSLNRQKFTHRLCWELSRSCGGAAPAVPAGWKPAGSWRPKQAGSQDLDQMMAQMEESGMKGRMYSREELQEQMEDYQQAIEDLDGGEAGAGDGGELDAEEKEEL</sequence>
<dbReference type="PANTHER" id="PTHR36058:SF1">
    <property type="entry name" value="NUCLEOPHOSMIN"/>
    <property type="match status" value="1"/>
</dbReference>
<dbReference type="AlphaFoldDB" id="A0AAD9MKI5"/>
<name>A0AAD9MKI5_PROWI</name>
<dbReference type="PANTHER" id="PTHR36058">
    <property type="entry name" value="NUCLEOPHOSMIN"/>
    <property type="match status" value="1"/>
</dbReference>
<evidence type="ECO:0000313" key="3">
    <source>
        <dbReference type="Proteomes" id="UP001255856"/>
    </source>
</evidence>
<feature type="region of interest" description="Disordered" evidence="1">
    <location>
        <begin position="193"/>
        <end position="230"/>
    </location>
</feature>
<gene>
    <name evidence="2" type="ORF">QBZ16_004033</name>
</gene>
<dbReference type="EMBL" id="JASFZW010000005">
    <property type="protein sequence ID" value="KAK2078165.1"/>
    <property type="molecule type" value="Genomic_DNA"/>
</dbReference>
<keyword evidence="3" id="KW-1185">Reference proteome</keyword>
<organism evidence="2 3">
    <name type="scientific">Prototheca wickerhamii</name>
    <dbReference type="NCBI Taxonomy" id="3111"/>
    <lineage>
        <taxon>Eukaryota</taxon>
        <taxon>Viridiplantae</taxon>
        <taxon>Chlorophyta</taxon>
        <taxon>core chlorophytes</taxon>
        <taxon>Trebouxiophyceae</taxon>
        <taxon>Chlorellales</taxon>
        <taxon>Chlorellaceae</taxon>
        <taxon>Prototheca</taxon>
    </lineage>
</organism>
<evidence type="ECO:0000256" key="1">
    <source>
        <dbReference type="SAM" id="MobiDB-lite"/>
    </source>
</evidence>
<protein>
    <submittedName>
        <fullName evidence="2">Uncharacterized protein</fullName>
    </submittedName>
</protein>
<reference evidence="2" key="1">
    <citation type="submission" date="2021-01" db="EMBL/GenBank/DDBJ databases">
        <authorList>
            <person name="Eckstrom K.M.E."/>
        </authorList>
    </citation>
    <scope>NUCLEOTIDE SEQUENCE</scope>
    <source>
        <strain evidence="2">UVCC 0001</strain>
    </source>
</reference>
<accession>A0AAD9MKI5</accession>
<evidence type="ECO:0000313" key="2">
    <source>
        <dbReference type="EMBL" id="KAK2078165.1"/>
    </source>
</evidence>